<evidence type="ECO:0000313" key="5">
    <source>
        <dbReference type="Proteomes" id="UP000177870"/>
    </source>
</evidence>
<dbReference type="EMBL" id="CP017599">
    <property type="protein sequence ID" value="AOW98997.1"/>
    <property type="molecule type" value="Genomic_DNA"/>
</dbReference>
<evidence type="ECO:0000259" key="3">
    <source>
        <dbReference type="Pfam" id="PF18157"/>
    </source>
</evidence>
<evidence type="ECO:0000313" key="4">
    <source>
        <dbReference type="EMBL" id="AOW98997.1"/>
    </source>
</evidence>
<reference evidence="5" key="1">
    <citation type="submission" date="2016-10" db="EMBL/GenBank/DDBJ databases">
        <title>Comparative genomics uncovers the prolific and rare metabolic potential of the cyanobacterial genus Moorea.</title>
        <authorList>
            <person name="Leao T."/>
            <person name="Castelao G."/>
            <person name="Korobeynikov A."/>
            <person name="Monroe E.A."/>
            <person name="Podell S."/>
            <person name="Glukhov E."/>
            <person name="Allen E."/>
            <person name="Gerwick W.H."/>
            <person name="Gerwick L."/>
        </authorList>
    </citation>
    <scope>NUCLEOTIDE SEQUENCE [LARGE SCALE GENOMIC DNA]</scope>
    <source>
        <strain evidence="5">PAL-8-15-08-1</strain>
    </source>
</reference>
<dbReference type="Pfam" id="PF13111">
    <property type="entry name" value="pPIWI_RE_X"/>
    <property type="match status" value="1"/>
</dbReference>
<evidence type="ECO:0000259" key="1">
    <source>
        <dbReference type="Pfam" id="PF13032"/>
    </source>
</evidence>
<dbReference type="STRING" id="1458985.BJP34_05645"/>
<feature type="domain" description="pPIWI-RE RNaseH" evidence="1">
    <location>
        <begin position="633"/>
        <end position="900"/>
    </location>
</feature>
<dbReference type="RefSeq" id="WP_070391498.1">
    <property type="nucleotide sequence ID" value="NZ_CP017599.1"/>
</dbReference>
<gene>
    <name evidence="4" type="ORF">BJP34_05645</name>
</gene>
<evidence type="ECO:0000259" key="2">
    <source>
        <dbReference type="Pfam" id="PF13111"/>
    </source>
</evidence>
<accession>A0A1D8TMX4</accession>
<feature type="domain" description="Prokaryotic pPIWI-RE MID" evidence="3">
    <location>
        <begin position="484"/>
        <end position="617"/>
    </location>
</feature>
<feature type="domain" description="pPIWI-RE module N-terminal" evidence="2">
    <location>
        <begin position="13"/>
        <end position="411"/>
    </location>
</feature>
<organism evidence="4 5">
    <name type="scientific">Moorena producens PAL-8-15-08-1</name>
    <dbReference type="NCBI Taxonomy" id="1458985"/>
    <lineage>
        <taxon>Bacteria</taxon>
        <taxon>Bacillati</taxon>
        <taxon>Cyanobacteriota</taxon>
        <taxon>Cyanophyceae</taxon>
        <taxon>Coleofasciculales</taxon>
        <taxon>Coleofasciculaceae</taxon>
        <taxon>Moorena</taxon>
    </lineage>
</organism>
<proteinExistence type="predicted"/>
<sequence length="911" mass="104330">MGRTEYNTIRLGAFRVKEQHQLPAQQFYALKFPELAKDLIKSLVAQRDSRLNKPVRIPISSLNAALRVIIPALIYIDKIWEEFWLYSRGEIPINQLLVILSHWLDTEFPDQNPNRRKNGITFEQRQAVMEVLCNNLQWESVTLETDSWQTFPNGTANITENSNSFILLPDIIATELSKPGVTFKLDDKTIQFYRCSPMTRPGAELISWPPESYRYKQRIYYYSIALQLTVQTVPFQPYPQLQCDLITRRWCSLEKTGLLSEGQASSVYIRTQVKWGKAINPDGDTEYFQVAPMVWKGEATWANNLAKLLAEVNPLPYTPKQILANPVQALNIDDSPNICITYKDGMNPKHKVGKGFPPNDYRQLMEQIALLLKDNWESINYQRFKYNINSKVSAEPFDLPKPDGISWTIANSKKLKNYEKEAKRLPKAIGNCIGKELTIEIWYIHESTLDALRKAVCYCLGLTISTENTDNFSDITHHFPDIDLTLTIRSQPIGKLAEPLPLSTDNNKTISQKRKDAIKICMGEIAETIKDMPPTTGKVGVFVELYDENHWKSKWTDPKAAIRLGFAQEKIDRVSQFIAPNHEEFNNTTQQLQNQLVQKAISSVLDLLRSLGVQITPPRIVIPSVTLPDPITYVALWLVSRTGKTSAHGKQQLIPCMVKMRSDSQSIEATFNGLSKWLPYDEALVKLNKLGKSITGDDKQKSSEIKRFIRGMLQRKELRGKDTLLLCDAQNLRRYWKWLQDSEISQEGLVFGLESPQLIPNLRVVRVREDEESPNWYALHDTDKQKVKLFYDLVDLEKLATSTYGLFDTKSNDRIFLSIGEKASTMSKISHDSSKFKKPKENWTHPQIVELTVACIQPGDKPEHWAIVTHELRQMALQYNSPLARPIVLHLAAQMPDYVLMVDEESSEEET</sequence>
<protein>
    <recommendedName>
        <fullName evidence="6">DUF3893 domain-containing protein</fullName>
    </recommendedName>
</protein>
<dbReference type="InterPro" id="IPR024996">
    <property type="entry name" value="RNaseH_pPIWI_RE"/>
</dbReference>
<evidence type="ECO:0008006" key="6">
    <source>
        <dbReference type="Google" id="ProtNLM"/>
    </source>
</evidence>
<name>A0A1D8TMX4_9CYAN</name>
<dbReference type="Pfam" id="PF18157">
    <property type="entry name" value="MID_pPIWI_RE"/>
    <property type="match status" value="1"/>
</dbReference>
<dbReference type="InterPro" id="IPR025085">
    <property type="entry name" value="pPIWI_RE_X"/>
</dbReference>
<dbReference type="Proteomes" id="UP000177870">
    <property type="component" value="Chromosome"/>
</dbReference>
<dbReference type="KEGG" id="mpro:BJP34_05645"/>
<dbReference type="Pfam" id="PF13032">
    <property type="entry name" value="RNaseH_pPIWI_RE"/>
    <property type="match status" value="1"/>
</dbReference>
<dbReference type="InterPro" id="IPR040496">
    <property type="entry name" value="MID_pPIWI_RE"/>
</dbReference>
<dbReference type="OrthoDB" id="499156at2"/>
<dbReference type="AlphaFoldDB" id="A0A1D8TMX4"/>